<feature type="region of interest" description="Disordered" evidence="4">
    <location>
        <begin position="227"/>
        <end position="246"/>
    </location>
</feature>
<dbReference type="Pfam" id="PF05210">
    <property type="entry name" value="Sprouty"/>
    <property type="match status" value="1"/>
</dbReference>
<dbReference type="Gene3D" id="2.30.29.30">
    <property type="entry name" value="Pleckstrin-homology domain (PH domain)/Phosphotyrosine-binding domain (PTB)"/>
    <property type="match status" value="1"/>
</dbReference>
<dbReference type="SUPFAM" id="SSF50729">
    <property type="entry name" value="PH domain-like"/>
    <property type="match status" value="1"/>
</dbReference>
<dbReference type="Pfam" id="PF00568">
    <property type="entry name" value="WH1"/>
    <property type="match status" value="1"/>
</dbReference>
<comment type="caution">
    <text evidence="7">The sequence shown here is derived from an EMBL/GenBank/DDBJ whole genome shotgun (WGS) entry which is preliminary data.</text>
</comment>
<evidence type="ECO:0000259" key="6">
    <source>
        <dbReference type="PROSITE" id="PS50229"/>
    </source>
</evidence>
<dbReference type="InterPro" id="IPR011993">
    <property type="entry name" value="PH-like_dom_sf"/>
</dbReference>
<evidence type="ECO:0000313" key="7">
    <source>
        <dbReference type="EMBL" id="KAF0299830.1"/>
    </source>
</evidence>
<dbReference type="GO" id="GO:0019901">
    <property type="term" value="F:protein kinase binding"/>
    <property type="evidence" value="ECO:0007669"/>
    <property type="project" value="TreeGrafter"/>
</dbReference>
<evidence type="ECO:0000256" key="3">
    <source>
        <dbReference type="ARBA" id="ARBA00023136"/>
    </source>
</evidence>
<evidence type="ECO:0000256" key="2">
    <source>
        <dbReference type="ARBA" id="ARBA00022475"/>
    </source>
</evidence>
<dbReference type="InterPro" id="IPR000697">
    <property type="entry name" value="WH1/EVH1_dom"/>
</dbReference>
<dbReference type="PROSITE" id="PS50229">
    <property type="entry name" value="WH1"/>
    <property type="match status" value="1"/>
</dbReference>
<dbReference type="SMART" id="SM00461">
    <property type="entry name" value="WH1"/>
    <property type="match status" value="1"/>
</dbReference>
<dbReference type="Proteomes" id="UP000440578">
    <property type="component" value="Unassembled WGS sequence"/>
</dbReference>
<keyword evidence="2" id="KW-1003">Cell membrane</keyword>
<feature type="region of interest" description="Disordered" evidence="4">
    <location>
        <begin position="128"/>
        <end position="206"/>
    </location>
</feature>
<keyword evidence="8" id="KW-1185">Reference proteome</keyword>
<dbReference type="InterPro" id="IPR041937">
    <property type="entry name" value="SPRE_EVH1"/>
</dbReference>
<dbReference type="CDD" id="cd10574">
    <property type="entry name" value="EVH1_SPRED-like"/>
    <property type="match status" value="1"/>
</dbReference>
<proteinExistence type="predicted"/>
<feature type="domain" description="WH1" evidence="6">
    <location>
        <begin position="3"/>
        <end position="125"/>
    </location>
</feature>
<dbReference type="PROSITE" id="PS51227">
    <property type="entry name" value="SPR"/>
    <property type="match status" value="1"/>
</dbReference>
<dbReference type="InterPro" id="IPR007875">
    <property type="entry name" value="Sprouty"/>
</dbReference>
<dbReference type="AlphaFoldDB" id="A0A6A4W838"/>
<evidence type="ECO:0000256" key="1">
    <source>
        <dbReference type="ARBA" id="ARBA00004202"/>
    </source>
</evidence>
<dbReference type="OrthoDB" id="5786858at2759"/>
<protein>
    <submittedName>
        <fullName evidence="7">Sprouty-related, EVH1 domain-containing protein 2</fullName>
    </submittedName>
</protein>
<dbReference type="PANTHER" id="PTHR11202:SF3">
    <property type="entry name" value="SPROUTY-RELATED PROTEIN WITH EVH-1 DOMAIN, ISOFORM C"/>
    <property type="match status" value="1"/>
</dbReference>
<feature type="compositionally biased region" description="Pro residues" evidence="4">
    <location>
        <begin position="139"/>
        <end position="167"/>
    </location>
</feature>
<dbReference type="FunFam" id="2.30.29.30:FF:000052">
    <property type="entry name" value="Sprouty-related, EVH1 domain containing 2"/>
    <property type="match status" value="1"/>
</dbReference>
<keyword evidence="5" id="KW-0812">Transmembrane</keyword>
<sequence>MTEGYEDGGSLVLVQAQVMMRDDSMGGWLPMGGWGLSKVSVRKRHPRYEHVNADHPKTEYIIFGKRINDGVSVLNCTIKKDFVYHKVMPTFHHWKTGEKKFGLTFQTAADARAFDRGVRQAVQDLLDGLSDSDSSPLYVTPPPPHDRPPPPPPPLHGRPPPLPPPSVTRPDLGDNDVFMTLELPVDRYDSRSSSDSSVSRQTAASPQSALLHRMAFGPTAAAAVPAAGGGGGGGSAPPTGPLSDESAASEYPYVQFARDRPSKHEYSYPAMEDLVKQKELLKRNAETMHLTQPPLPSKSGKRRVETRRPLPRRCRHCQEPYDEESNGRGQCEYAPDPVRSCLEAVTCLPAAQCMLYHCCADSEGDFGSGPCACAPREERCARRWLGLTLLSALLPCLCCYPLVAGCYRVCRRCHACGGKHGPSTHP</sequence>
<feature type="transmembrane region" description="Helical" evidence="5">
    <location>
        <begin position="384"/>
        <end position="403"/>
    </location>
</feature>
<accession>A0A6A4W838</accession>
<reference evidence="7 8" key="1">
    <citation type="submission" date="2019-07" db="EMBL/GenBank/DDBJ databases">
        <title>Draft genome assembly of a fouling barnacle, Amphibalanus amphitrite (Darwin, 1854): The first reference genome for Thecostraca.</title>
        <authorList>
            <person name="Kim W."/>
        </authorList>
    </citation>
    <scope>NUCLEOTIDE SEQUENCE [LARGE SCALE GENOMIC DNA]</scope>
    <source>
        <strain evidence="7">SNU_AA5</strain>
        <tissue evidence="7">Soma without cirri and trophi</tissue>
    </source>
</reference>
<evidence type="ECO:0000256" key="5">
    <source>
        <dbReference type="SAM" id="Phobius"/>
    </source>
</evidence>
<evidence type="ECO:0000256" key="4">
    <source>
        <dbReference type="SAM" id="MobiDB-lite"/>
    </source>
</evidence>
<dbReference type="PANTHER" id="PTHR11202">
    <property type="entry name" value="SPROUTY-RELATED, EVH1 DOMAIN-CONTAINING PROTEIN FAMILY MEMBER"/>
    <property type="match status" value="1"/>
</dbReference>
<evidence type="ECO:0000313" key="8">
    <source>
        <dbReference type="Proteomes" id="UP000440578"/>
    </source>
</evidence>
<dbReference type="GO" id="GO:0043409">
    <property type="term" value="P:negative regulation of MAPK cascade"/>
    <property type="evidence" value="ECO:0007669"/>
    <property type="project" value="TreeGrafter"/>
</dbReference>
<name>A0A6A4W838_AMPAM</name>
<dbReference type="EMBL" id="VIIS01001328">
    <property type="protein sequence ID" value="KAF0299830.1"/>
    <property type="molecule type" value="Genomic_DNA"/>
</dbReference>
<keyword evidence="3 5" id="KW-0472">Membrane</keyword>
<gene>
    <name evidence="7" type="primary">SPRED2_1</name>
    <name evidence="7" type="ORF">FJT64_027527</name>
</gene>
<keyword evidence="5" id="KW-1133">Transmembrane helix</keyword>
<feature type="compositionally biased region" description="Low complexity" evidence="4">
    <location>
        <begin position="128"/>
        <end position="137"/>
    </location>
</feature>
<organism evidence="7 8">
    <name type="scientific">Amphibalanus amphitrite</name>
    <name type="common">Striped barnacle</name>
    <name type="synonym">Balanus amphitrite</name>
    <dbReference type="NCBI Taxonomy" id="1232801"/>
    <lineage>
        <taxon>Eukaryota</taxon>
        <taxon>Metazoa</taxon>
        <taxon>Ecdysozoa</taxon>
        <taxon>Arthropoda</taxon>
        <taxon>Crustacea</taxon>
        <taxon>Multicrustacea</taxon>
        <taxon>Cirripedia</taxon>
        <taxon>Thoracica</taxon>
        <taxon>Thoracicalcarea</taxon>
        <taxon>Balanomorpha</taxon>
        <taxon>Balanoidea</taxon>
        <taxon>Balanidae</taxon>
        <taxon>Amphibalaninae</taxon>
        <taxon>Amphibalanus</taxon>
    </lineage>
</organism>
<comment type="subcellular location">
    <subcellularLocation>
        <location evidence="1">Cell membrane</location>
        <topology evidence="1">Peripheral membrane protein</topology>
    </subcellularLocation>
</comment>
<dbReference type="GO" id="GO:0005886">
    <property type="term" value="C:plasma membrane"/>
    <property type="evidence" value="ECO:0007669"/>
    <property type="project" value="UniProtKB-SubCell"/>
</dbReference>